<gene>
    <name evidence="2" type="ORF">MES5069_310117</name>
</gene>
<protein>
    <submittedName>
        <fullName evidence="2">Uncharacterized protein</fullName>
    </submittedName>
</protein>
<evidence type="ECO:0000256" key="1">
    <source>
        <dbReference type="SAM" id="MobiDB-lite"/>
    </source>
</evidence>
<sequence>MMPPTAFSTTSQNDACFSSREKPVNKPAINMAITRIRTPKAAAVRKLGDKAIYPTIHLMTSCSSEIAAMGGHLQHVPAMGWGDTEGSMSSALVLGQCPGAERIDPSLQNCRVSSSVVFRKQTAFMTTPSNIDEQTNHLAPARKVESVDDGFSGILDFGKIFLYADGGQLRRLARLGSDPNRSLNMPLTDRPDAPCRHHSNHTSKGALWALCHIWR</sequence>
<name>A0ABN8JZI7_9HYPH</name>
<evidence type="ECO:0000313" key="2">
    <source>
        <dbReference type="EMBL" id="CAH2402381.1"/>
    </source>
</evidence>
<keyword evidence="3" id="KW-1185">Reference proteome</keyword>
<comment type="caution">
    <text evidence="2">The sequence shown here is derived from an EMBL/GenBank/DDBJ whole genome shotgun (WGS) entry which is preliminary data.</text>
</comment>
<dbReference type="Proteomes" id="UP001153050">
    <property type="component" value="Unassembled WGS sequence"/>
</dbReference>
<reference evidence="2 3" key="1">
    <citation type="submission" date="2022-03" db="EMBL/GenBank/DDBJ databases">
        <authorList>
            <person name="Brunel B."/>
        </authorList>
    </citation>
    <scope>NUCLEOTIDE SEQUENCE [LARGE SCALE GENOMIC DNA]</scope>
    <source>
        <strain evidence="2">STM5069sample</strain>
    </source>
</reference>
<feature type="compositionally biased region" description="Polar residues" evidence="1">
    <location>
        <begin position="1"/>
        <end position="16"/>
    </location>
</feature>
<accession>A0ABN8JZI7</accession>
<evidence type="ECO:0000313" key="3">
    <source>
        <dbReference type="Proteomes" id="UP001153050"/>
    </source>
</evidence>
<organism evidence="2 3">
    <name type="scientific">Mesorhizobium escarrei</name>
    <dbReference type="NCBI Taxonomy" id="666018"/>
    <lineage>
        <taxon>Bacteria</taxon>
        <taxon>Pseudomonadati</taxon>
        <taxon>Pseudomonadota</taxon>
        <taxon>Alphaproteobacteria</taxon>
        <taxon>Hyphomicrobiales</taxon>
        <taxon>Phyllobacteriaceae</taxon>
        <taxon>Mesorhizobium</taxon>
    </lineage>
</organism>
<proteinExistence type="predicted"/>
<dbReference type="EMBL" id="CAKXZT010000126">
    <property type="protein sequence ID" value="CAH2402381.1"/>
    <property type="molecule type" value="Genomic_DNA"/>
</dbReference>
<feature type="region of interest" description="Disordered" evidence="1">
    <location>
        <begin position="1"/>
        <end position="20"/>
    </location>
</feature>